<proteinExistence type="predicted"/>
<accession>A0ACD1GTB8</accession>
<gene>
    <name evidence="1" type="ORF">BO66DRAFT_464013</name>
</gene>
<dbReference type="Proteomes" id="UP000249661">
    <property type="component" value="Unassembled WGS sequence"/>
</dbReference>
<dbReference type="EMBL" id="KZ825010">
    <property type="protein sequence ID" value="RAH64509.1"/>
    <property type="molecule type" value="Genomic_DNA"/>
</dbReference>
<protein>
    <submittedName>
        <fullName evidence="1">Catalytic protein</fullName>
    </submittedName>
</protein>
<evidence type="ECO:0000313" key="1">
    <source>
        <dbReference type="EMBL" id="RAH64509.1"/>
    </source>
</evidence>
<sequence length="381" mass="42347">MAARQQLSFAQKLDLIAAFAFRIPLSLTFNVFKTAIGASARGLPLRPSIQNAYARAIMDCLHPHQVQTIAPSTMQTYTSWIRRNAQRTGLSHRVDTLKDETTHLVWLGPKRSDKVILFFHGGGYVLPLSDGHLDWMAHVRKSCLEASLDVSVCILEYSLVPGHRYPTQLRQALMGLQHLVDHGYKLSDIILGGDSAGGHLSLSVLSALMRPYPPHPSAATTITSTVGNNSGRLRGCFLISPLLSLDLTTPSYRQRFSVDVLSPYVVRTFGKYLVDQTSWHEEISRGKGWGMALDVPGKWWDDLGLVVDELLVTAGQEEIFRDHVGQFVQLIRQQATVDLVAHIALDEAHDAPLMDFMARRSPRGTTEIVTSWIVDAFQKQG</sequence>
<reference evidence="1" key="1">
    <citation type="submission" date="2018-02" db="EMBL/GenBank/DDBJ databases">
        <title>The genomes of Aspergillus section Nigri reveals drivers in fungal speciation.</title>
        <authorList>
            <consortium name="DOE Joint Genome Institute"/>
            <person name="Vesth T.C."/>
            <person name="Nybo J."/>
            <person name="Theobald S."/>
            <person name="Brandl J."/>
            <person name="Frisvad J.C."/>
            <person name="Nielsen K.F."/>
            <person name="Lyhne E.K."/>
            <person name="Kogle M.E."/>
            <person name="Kuo A."/>
            <person name="Riley R."/>
            <person name="Clum A."/>
            <person name="Nolan M."/>
            <person name="Lipzen A."/>
            <person name="Salamov A."/>
            <person name="Henrissat B."/>
            <person name="Wiebenga A."/>
            <person name="De vries R.P."/>
            <person name="Grigoriev I.V."/>
            <person name="Mortensen U.H."/>
            <person name="Andersen M.R."/>
            <person name="Baker S.E."/>
        </authorList>
    </citation>
    <scope>NUCLEOTIDE SEQUENCE</scope>
    <source>
        <strain evidence="1">CBS 121060</strain>
    </source>
</reference>
<keyword evidence="2" id="KW-1185">Reference proteome</keyword>
<name>A0ACD1GTB8_9EURO</name>
<organism evidence="1 2">
    <name type="scientific">Aspergillus aculeatinus CBS 121060</name>
    <dbReference type="NCBI Taxonomy" id="1448322"/>
    <lineage>
        <taxon>Eukaryota</taxon>
        <taxon>Fungi</taxon>
        <taxon>Dikarya</taxon>
        <taxon>Ascomycota</taxon>
        <taxon>Pezizomycotina</taxon>
        <taxon>Eurotiomycetes</taxon>
        <taxon>Eurotiomycetidae</taxon>
        <taxon>Eurotiales</taxon>
        <taxon>Aspergillaceae</taxon>
        <taxon>Aspergillus</taxon>
        <taxon>Aspergillus subgen. Circumdati</taxon>
    </lineage>
</organism>
<evidence type="ECO:0000313" key="2">
    <source>
        <dbReference type="Proteomes" id="UP000249661"/>
    </source>
</evidence>